<dbReference type="SUPFAM" id="SSF57845">
    <property type="entry name" value="B-box zinc-binding domain"/>
    <property type="match status" value="1"/>
</dbReference>
<organism evidence="10 11">
    <name type="scientific">Phycicoccus endophyticus</name>
    <dbReference type="NCBI Taxonomy" id="1690220"/>
    <lineage>
        <taxon>Bacteria</taxon>
        <taxon>Bacillati</taxon>
        <taxon>Actinomycetota</taxon>
        <taxon>Actinomycetes</taxon>
        <taxon>Micrococcales</taxon>
        <taxon>Intrasporangiaceae</taxon>
        <taxon>Phycicoccus</taxon>
    </lineage>
</organism>
<comment type="similarity">
    <text evidence="2">Belongs to the peptidase S54 family.</text>
</comment>
<dbReference type="Pfam" id="PF01694">
    <property type="entry name" value="Rhomboid"/>
    <property type="match status" value="1"/>
</dbReference>
<feature type="transmembrane region" description="Helical" evidence="8">
    <location>
        <begin position="97"/>
        <end position="116"/>
    </location>
</feature>
<comment type="subcellular location">
    <subcellularLocation>
        <location evidence="1">Membrane</location>
        <topology evidence="1">Multi-pass membrane protein</topology>
    </subcellularLocation>
</comment>
<keyword evidence="4" id="KW-0378">Hydrolase</keyword>
<dbReference type="SUPFAM" id="SSF144091">
    <property type="entry name" value="Rhomboid-like"/>
    <property type="match status" value="1"/>
</dbReference>
<dbReference type="PANTHER" id="PTHR43731">
    <property type="entry name" value="RHOMBOID PROTEASE"/>
    <property type="match status" value="1"/>
</dbReference>
<evidence type="ECO:0000256" key="1">
    <source>
        <dbReference type="ARBA" id="ARBA00004141"/>
    </source>
</evidence>
<keyword evidence="3 8" id="KW-0812">Transmembrane</keyword>
<feature type="region of interest" description="Disordered" evidence="7">
    <location>
        <begin position="1"/>
        <end position="36"/>
    </location>
</feature>
<evidence type="ECO:0000256" key="3">
    <source>
        <dbReference type="ARBA" id="ARBA00022692"/>
    </source>
</evidence>
<evidence type="ECO:0000313" key="11">
    <source>
        <dbReference type="Proteomes" id="UP000515976"/>
    </source>
</evidence>
<keyword evidence="10" id="KW-0645">Protease</keyword>
<feature type="transmembrane region" description="Helical" evidence="8">
    <location>
        <begin position="292"/>
        <end position="314"/>
    </location>
</feature>
<evidence type="ECO:0000259" key="9">
    <source>
        <dbReference type="Pfam" id="PF01694"/>
    </source>
</evidence>
<dbReference type="AlphaFoldDB" id="A0A7G9R672"/>
<protein>
    <submittedName>
        <fullName evidence="10">Rhomboid family intramembrane serine protease</fullName>
    </submittedName>
</protein>
<accession>A0A7G9R672</accession>
<keyword evidence="6 8" id="KW-0472">Membrane</keyword>
<feature type="transmembrane region" description="Helical" evidence="8">
    <location>
        <begin position="237"/>
        <end position="256"/>
    </location>
</feature>
<dbReference type="KEGG" id="pei:H9L10_13800"/>
<feature type="transmembrane region" description="Helical" evidence="8">
    <location>
        <begin position="173"/>
        <end position="192"/>
    </location>
</feature>
<evidence type="ECO:0000256" key="7">
    <source>
        <dbReference type="SAM" id="MobiDB-lite"/>
    </source>
</evidence>
<dbReference type="GO" id="GO:0016020">
    <property type="term" value="C:membrane"/>
    <property type="evidence" value="ECO:0007669"/>
    <property type="project" value="UniProtKB-SubCell"/>
</dbReference>
<gene>
    <name evidence="10" type="ORF">H9L10_13800</name>
</gene>
<dbReference type="PANTHER" id="PTHR43731:SF14">
    <property type="entry name" value="PRESENILIN-ASSOCIATED RHOMBOID-LIKE PROTEIN, MITOCHONDRIAL"/>
    <property type="match status" value="1"/>
</dbReference>
<dbReference type="GO" id="GO:0004252">
    <property type="term" value="F:serine-type endopeptidase activity"/>
    <property type="evidence" value="ECO:0007669"/>
    <property type="project" value="InterPro"/>
</dbReference>
<keyword evidence="11" id="KW-1185">Reference proteome</keyword>
<dbReference type="CDD" id="cd19756">
    <property type="entry name" value="Bbox2"/>
    <property type="match status" value="1"/>
</dbReference>
<keyword evidence="5 8" id="KW-1133">Transmembrane helix</keyword>
<evidence type="ECO:0000313" key="10">
    <source>
        <dbReference type="EMBL" id="QNN51097.1"/>
    </source>
</evidence>
<feature type="transmembrane region" description="Helical" evidence="8">
    <location>
        <begin position="204"/>
        <end position="228"/>
    </location>
</feature>
<dbReference type="GO" id="GO:0006508">
    <property type="term" value="P:proteolysis"/>
    <property type="evidence" value="ECO:0007669"/>
    <property type="project" value="UniProtKB-KW"/>
</dbReference>
<reference evidence="10 11" key="1">
    <citation type="submission" date="2020-08" db="EMBL/GenBank/DDBJ databases">
        <title>Genome sequence of Phycicoccus endophyticus JCM 31784T.</title>
        <authorList>
            <person name="Hyun D.-W."/>
            <person name="Bae J.-W."/>
        </authorList>
    </citation>
    <scope>NUCLEOTIDE SEQUENCE [LARGE SCALE GENOMIC DNA]</scope>
    <source>
        <strain evidence="10 11">JCM 31784</strain>
    </source>
</reference>
<evidence type="ECO:0000256" key="5">
    <source>
        <dbReference type="ARBA" id="ARBA00022989"/>
    </source>
</evidence>
<evidence type="ECO:0000256" key="4">
    <source>
        <dbReference type="ARBA" id="ARBA00022801"/>
    </source>
</evidence>
<evidence type="ECO:0000256" key="6">
    <source>
        <dbReference type="ARBA" id="ARBA00023136"/>
    </source>
</evidence>
<sequence length="315" mass="33022">MTRPAPPPGDRRGRAAADPPSTPDPGTPGSGQVPVCPRHPDRESYVRCQRCGRPACPECQRPAAVGIQCVDCVREGARTVRQGRTVFGGAPTDGRPLVTMWVIGICVVVFVLQQLVPGLTGRISFVPVLGDSQPWRFLSSGFAHGGLTHIAFNMYALWVMGQYLEPLLGRARFAALYLLSAVGGSVGLLLLASPQTVPECLVTRGAWCTSAVGASGAVFGLFGAFLVLQRRLGRSAAGMYVVIGLNAVIGFVLPNIAWQAHLGGLVTGAAAAGIVGYLGGRRSPAEQPRRTVHWLGLGALLALLVVLAVAKYALA</sequence>
<feature type="domain" description="Peptidase S54 rhomboid" evidence="9">
    <location>
        <begin position="132"/>
        <end position="275"/>
    </location>
</feature>
<dbReference type="InterPro" id="IPR050925">
    <property type="entry name" value="Rhomboid_protease_S54"/>
</dbReference>
<dbReference type="Proteomes" id="UP000515976">
    <property type="component" value="Chromosome"/>
</dbReference>
<evidence type="ECO:0000256" key="8">
    <source>
        <dbReference type="SAM" id="Phobius"/>
    </source>
</evidence>
<dbReference type="InterPro" id="IPR035952">
    <property type="entry name" value="Rhomboid-like_sf"/>
</dbReference>
<dbReference type="InterPro" id="IPR022764">
    <property type="entry name" value="Peptidase_S54_rhomboid_dom"/>
</dbReference>
<feature type="transmembrane region" description="Helical" evidence="8">
    <location>
        <begin position="262"/>
        <end position="280"/>
    </location>
</feature>
<proteinExistence type="inferred from homology"/>
<evidence type="ECO:0000256" key="2">
    <source>
        <dbReference type="ARBA" id="ARBA00009045"/>
    </source>
</evidence>
<name>A0A7G9R672_9MICO</name>
<dbReference type="EMBL" id="CP060712">
    <property type="protein sequence ID" value="QNN51097.1"/>
    <property type="molecule type" value="Genomic_DNA"/>
</dbReference>
<feature type="transmembrane region" description="Helical" evidence="8">
    <location>
        <begin position="136"/>
        <end position="161"/>
    </location>
</feature>
<dbReference type="Gene3D" id="1.20.1540.10">
    <property type="entry name" value="Rhomboid-like"/>
    <property type="match status" value="1"/>
</dbReference>